<sequence length="102" mass="11716">MGLFCRKELLRWSTFGSHYHPKFIGNGSSRNAKASVQHALFITMNTHGRTMEYGLIANNKTLTLAVDPNWIDIIRKRSTMQGFTIPDHYDTIPTMLQNIVDY</sequence>
<keyword evidence="2" id="KW-1185">Reference proteome</keyword>
<name>A0YEG7_9GAMM</name>
<dbReference type="Proteomes" id="UP000004931">
    <property type="component" value="Unassembled WGS sequence"/>
</dbReference>
<reference evidence="1 2" key="1">
    <citation type="journal article" date="2010" name="J. Bacteriol.">
        <title>Genome sequence of the oligotrophic marine Gammaproteobacterium HTCC2143, isolated from the Oregon Coast.</title>
        <authorList>
            <person name="Oh H.M."/>
            <person name="Kang I."/>
            <person name="Ferriera S."/>
            <person name="Giovannoni S.J."/>
            <person name="Cho J.C."/>
        </authorList>
    </citation>
    <scope>NUCLEOTIDE SEQUENCE [LARGE SCALE GENOMIC DNA]</scope>
    <source>
        <strain evidence="1 2">HTCC2143</strain>
    </source>
</reference>
<dbReference type="EMBL" id="AAVT01000006">
    <property type="protein sequence ID" value="EAW30803.1"/>
    <property type="molecule type" value="Genomic_DNA"/>
</dbReference>
<protein>
    <submittedName>
        <fullName evidence="1">Predicted NADP-dependent oxidoreductase</fullName>
    </submittedName>
</protein>
<comment type="caution">
    <text evidence="1">The sequence shown here is derived from an EMBL/GenBank/DDBJ whole genome shotgun (WGS) entry which is preliminary data.</text>
</comment>
<dbReference type="Gene3D" id="3.40.50.720">
    <property type="entry name" value="NAD(P)-binding Rossmann-like Domain"/>
    <property type="match status" value="1"/>
</dbReference>
<evidence type="ECO:0000313" key="1">
    <source>
        <dbReference type="EMBL" id="EAW30803.1"/>
    </source>
</evidence>
<dbReference type="AlphaFoldDB" id="A0YEG7"/>
<accession>A0YEG7</accession>
<gene>
    <name evidence="1" type="ORF">GP2143_02729</name>
</gene>
<proteinExistence type="predicted"/>
<dbReference type="eggNOG" id="COG2130">
    <property type="taxonomic scope" value="Bacteria"/>
</dbReference>
<evidence type="ECO:0000313" key="2">
    <source>
        <dbReference type="Proteomes" id="UP000004931"/>
    </source>
</evidence>
<organism evidence="1 2">
    <name type="scientific">marine gamma proteobacterium HTCC2143</name>
    <dbReference type="NCBI Taxonomy" id="247633"/>
    <lineage>
        <taxon>Bacteria</taxon>
        <taxon>Pseudomonadati</taxon>
        <taxon>Pseudomonadota</taxon>
        <taxon>Gammaproteobacteria</taxon>
        <taxon>Cellvibrionales</taxon>
        <taxon>Spongiibacteraceae</taxon>
        <taxon>BD1-7 clade</taxon>
    </lineage>
</organism>